<dbReference type="Proteomes" id="UP000734854">
    <property type="component" value="Unassembled WGS sequence"/>
</dbReference>
<feature type="region of interest" description="Disordered" evidence="1">
    <location>
        <begin position="1"/>
        <end position="21"/>
    </location>
</feature>
<sequence length="201" mass="21342">MYTMKAEENSLDLNDYPAEHGEKPIVESPMASAASVGSTQKETETLNRARRLVFCNESLAGAAAVIGLKDLARTGSQIHIGGYQHFAAGGGGGSINGEAFLQFRPVVYPNAPVQQYIYPSYSPPSHSLPYTSPRVQRSGATIGDYCVGHVASGSAQRQAQYGPHRDPGFTCYGAPLSHSSSSVEEARPATSRDHGAPCNLK</sequence>
<dbReference type="AlphaFoldDB" id="A0A8J5GBH8"/>
<organism evidence="2 3">
    <name type="scientific">Zingiber officinale</name>
    <name type="common">Ginger</name>
    <name type="synonym">Amomum zingiber</name>
    <dbReference type="NCBI Taxonomy" id="94328"/>
    <lineage>
        <taxon>Eukaryota</taxon>
        <taxon>Viridiplantae</taxon>
        <taxon>Streptophyta</taxon>
        <taxon>Embryophyta</taxon>
        <taxon>Tracheophyta</taxon>
        <taxon>Spermatophyta</taxon>
        <taxon>Magnoliopsida</taxon>
        <taxon>Liliopsida</taxon>
        <taxon>Zingiberales</taxon>
        <taxon>Zingiberaceae</taxon>
        <taxon>Zingiber</taxon>
    </lineage>
</organism>
<feature type="region of interest" description="Disordered" evidence="1">
    <location>
        <begin position="178"/>
        <end position="201"/>
    </location>
</feature>
<comment type="caution">
    <text evidence="2">The sequence shown here is derived from an EMBL/GenBank/DDBJ whole genome shotgun (WGS) entry which is preliminary data.</text>
</comment>
<reference evidence="2 3" key="1">
    <citation type="submission" date="2020-08" db="EMBL/GenBank/DDBJ databases">
        <title>Plant Genome Project.</title>
        <authorList>
            <person name="Zhang R.-G."/>
        </authorList>
    </citation>
    <scope>NUCLEOTIDE SEQUENCE [LARGE SCALE GENOMIC DNA]</scope>
    <source>
        <tissue evidence="2">Rhizome</tissue>
    </source>
</reference>
<keyword evidence="3" id="KW-1185">Reference proteome</keyword>
<evidence type="ECO:0000313" key="3">
    <source>
        <dbReference type="Proteomes" id="UP000734854"/>
    </source>
</evidence>
<protein>
    <submittedName>
        <fullName evidence="2">Uncharacterized protein</fullName>
    </submittedName>
</protein>
<evidence type="ECO:0000313" key="2">
    <source>
        <dbReference type="EMBL" id="KAG6505035.1"/>
    </source>
</evidence>
<proteinExistence type="predicted"/>
<accession>A0A8J5GBH8</accession>
<name>A0A8J5GBH8_ZINOF</name>
<feature type="compositionally biased region" description="Basic and acidic residues" evidence="1">
    <location>
        <begin position="184"/>
        <end position="195"/>
    </location>
</feature>
<gene>
    <name evidence="2" type="ORF">ZIOFF_037383</name>
</gene>
<dbReference type="EMBL" id="JACMSC010000010">
    <property type="protein sequence ID" value="KAG6505035.1"/>
    <property type="molecule type" value="Genomic_DNA"/>
</dbReference>
<evidence type="ECO:0000256" key="1">
    <source>
        <dbReference type="SAM" id="MobiDB-lite"/>
    </source>
</evidence>